<dbReference type="GO" id="GO:1904158">
    <property type="term" value="P:axonemal central apparatus assembly"/>
    <property type="evidence" value="ECO:0007669"/>
    <property type="project" value="TreeGrafter"/>
</dbReference>
<dbReference type="InterPro" id="IPR013783">
    <property type="entry name" value="Ig-like_fold"/>
</dbReference>
<sequence length="754" mass="82801">MNGTVTKTVELKGQGVPLHVEVPSRHRHLVFKNAKVGEVSTLSFSVINRSLVEINGHVVLLPVTSLSGPQLKTLLDSKEVWLVPHSSVIIAVGQSIEASVNFKPAARITGFDARLCFVTDQQVIVELASVHGKCDGLDIVLDEQTVDFGAVVLGGWVKRNLLLRSQGELGAYFTWDTALLAPHYTIKPDKGYIPAKGQLLLEVIFTPAFLSSDIRVLDIQCTIPHNKSPVKLNLIGACLPPVLPKEVFNFECPVRESDRKQLTITNTTATPWNLKPLVSNPVWTVPQQVTVRANSSEHFEAIFRPIESKPQQGLVTVILPAGQSQVFSLAGKTLPPKPNGRIGKEVPCRVPHKELLLVNNWLQKSQSFNVTFEYIKPDKVDPAIELTGNSMVHVPPMGHSQYELTFKALRDRDVNAVYTYKIVFKNADGEYQYYDIQYKVGRGPMYDLKTITAPVRTSRREIVKVVNPLETNVTISCQLQGVAGEITLEPSIPTLVPGKKEMDLVVEYFPLKPGSTQGRIDIGSTELGIFSVELNLHATLPKPEPPVTFAASLGGTASQICTLRNHSRTKAEFAVKIVEGATEFQLINEKSVYSLPPGSSHNPTEMNLDIMFDPIKLGKSRGRLVASSASGGGEFVFILEGTCLRPQPRGPFALQSPATDLQPPLEFRNPFSRPCSFKVSSSNRAFQVRENTDVIKSKKTAGIGVSFNPALLALDGETAKENSLLSQITVIPIFEGVPPVEEVAEWVYYIKCTL</sequence>
<accession>A0A1D1W9M2</accession>
<organism evidence="1 2">
    <name type="scientific">Ramazzottius varieornatus</name>
    <name type="common">Water bear</name>
    <name type="synonym">Tardigrade</name>
    <dbReference type="NCBI Taxonomy" id="947166"/>
    <lineage>
        <taxon>Eukaryota</taxon>
        <taxon>Metazoa</taxon>
        <taxon>Ecdysozoa</taxon>
        <taxon>Tardigrada</taxon>
        <taxon>Eutardigrada</taxon>
        <taxon>Parachela</taxon>
        <taxon>Hypsibioidea</taxon>
        <taxon>Ramazzottiidae</taxon>
        <taxon>Ramazzottius</taxon>
    </lineage>
</organism>
<keyword evidence="2" id="KW-1185">Reference proteome</keyword>
<dbReference type="STRING" id="947166.A0A1D1W9M2"/>
<dbReference type="PANTHER" id="PTHR23053:SF0">
    <property type="entry name" value="HYDROCEPHALUS-INDUCING PROTEIN HOMOLOG"/>
    <property type="match status" value="1"/>
</dbReference>
<proteinExistence type="predicted"/>
<evidence type="ECO:0000313" key="2">
    <source>
        <dbReference type="Proteomes" id="UP000186922"/>
    </source>
</evidence>
<dbReference type="PANTHER" id="PTHR23053">
    <property type="entry name" value="DLEC1 DELETED IN LUNG AND ESOPHAGEAL CANCER 1"/>
    <property type="match status" value="1"/>
</dbReference>
<protein>
    <recommendedName>
        <fullName evidence="3">Abnormal spindle-like microcephaly-associated protein ASH domain-containing protein</fullName>
    </recommendedName>
</protein>
<evidence type="ECO:0000313" key="1">
    <source>
        <dbReference type="EMBL" id="GAV07799.1"/>
    </source>
</evidence>
<evidence type="ECO:0008006" key="3">
    <source>
        <dbReference type="Google" id="ProtNLM"/>
    </source>
</evidence>
<comment type="caution">
    <text evidence="1">The sequence shown here is derived from an EMBL/GenBank/DDBJ whole genome shotgun (WGS) entry which is preliminary data.</text>
</comment>
<dbReference type="InterPro" id="IPR033305">
    <property type="entry name" value="Hydin-like"/>
</dbReference>
<gene>
    <name evidence="1" type="primary">RvY_17597-1</name>
    <name evidence="1" type="synonym">RvY_17597.1</name>
    <name evidence="1" type="ORF">RvY_17597</name>
</gene>
<dbReference type="EMBL" id="BDGG01000016">
    <property type="protein sequence ID" value="GAV07799.1"/>
    <property type="molecule type" value="Genomic_DNA"/>
</dbReference>
<dbReference type="GO" id="GO:0005930">
    <property type="term" value="C:axoneme"/>
    <property type="evidence" value="ECO:0007669"/>
    <property type="project" value="TreeGrafter"/>
</dbReference>
<dbReference type="Gene3D" id="2.60.40.10">
    <property type="entry name" value="Immunoglobulins"/>
    <property type="match status" value="3"/>
</dbReference>
<dbReference type="AlphaFoldDB" id="A0A1D1W9M2"/>
<dbReference type="OrthoDB" id="442692at2759"/>
<reference evidence="1 2" key="1">
    <citation type="journal article" date="2016" name="Nat. Commun.">
        <title>Extremotolerant tardigrade genome and improved radiotolerance of human cultured cells by tardigrade-unique protein.</title>
        <authorList>
            <person name="Hashimoto T."/>
            <person name="Horikawa D.D."/>
            <person name="Saito Y."/>
            <person name="Kuwahara H."/>
            <person name="Kozuka-Hata H."/>
            <person name="Shin-I T."/>
            <person name="Minakuchi Y."/>
            <person name="Ohishi K."/>
            <person name="Motoyama A."/>
            <person name="Aizu T."/>
            <person name="Enomoto A."/>
            <person name="Kondo K."/>
            <person name="Tanaka S."/>
            <person name="Hara Y."/>
            <person name="Koshikawa S."/>
            <person name="Sagara H."/>
            <person name="Miura T."/>
            <person name="Yokobori S."/>
            <person name="Miyagawa K."/>
            <person name="Suzuki Y."/>
            <person name="Kubo T."/>
            <person name="Oyama M."/>
            <person name="Kohara Y."/>
            <person name="Fujiyama A."/>
            <person name="Arakawa K."/>
            <person name="Katayama T."/>
            <person name="Toyoda A."/>
            <person name="Kunieda T."/>
        </authorList>
    </citation>
    <scope>NUCLEOTIDE SEQUENCE [LARGE SCALE GENOMIC DNA]</scope>
    <source>
        <strain evidence="1 2">YOKOZUNA-1</strain>
    </source>
</reference>
<name>A0A1D1W9M2_RAMVA</name>
<dbReference type="GO" id="GO:0003341">
    <property type="term" value="P:cilium movement"/>
    <property type="evidence" value="ECO:0007669"/>
    <property type="project" value="TreeGrafter"/>
</dbReference>
<dbReference type="Proteomes" id="UP000186922">
    <property type="component" value="Unassembled WGS sequence"/>
</dbReference>